<reference evidence="1 2" key="1">
    <citation type="submission" date="2017-01" db="EMBL/GenBank/DDBJ databases">
        <title>Genome analysis of Paenibacillus selenitrireducens ES3-24.</title>
        <authorList>
            <person name="Xu D."/>
            <person name="Yao R."/>
            <person name="Zheng S."/>
        </authorList>
    </citation>
    <scope>NUCLEOTIDE SEQUENCE [LARGE SCALE GENOMIC DNA]</scope>
    <source>
        <strain evidence="1 2">ES3-24</strain>
    </source>
</reference>
<name>A0A1T2X5G7_9BACL</name>
<accession>A0A1T2X5G7</accession>
<evidence type="ECO:0008006" key="3">
    <source>
        <dbReference type="Google" id="ProtNLM"/>
    </source>
</evidence>
<gene>
    <name evidence="1" type="ORF">BVG16_21040</name>
</gene>
<dbReference type="CDD" id="cd00688">
    <property type="entry name" value="ISOPREN_C2_like"/>
    <property type="match status" value="1"/>
</dbReference>
<dbReference type="RefSeq" id="WP_078501172.1">
    <property type="nucleotide sequence ID" value="NZ_MSZX01000009.1"/>
</dbReference>
<dbReference type="Proteomes" id="UP000190188">
    <property type="component" value="Unassembled WGS sequence"/>
</dbReference>
<dbReference type="InterPro" id="IPR008930">
    <property type="entry name" value="Terpenoid_cyclase/PrenylTrfase"/>
</dbReference>
<sequence>MVNLSAAIRFISEHGNDLEQARLGVLLQNENVSLLEAVSVLRSEQREDGSWASFWSGGASSVDATCYRLAQCEQLGLNNEDFIQRALTFLTTRQLENGSFSECRKLAPVAPPWVQPDDPSAIFYLTANAGFWLQYFNKYPDNTKSAVEFLISNINIEGYLSTFLHANWLAAGLFYSANEVEHSTSIMNYLESKLTDLSASNLAWLINALVIMGVPKHMNLIVQGVDILRDLQHEQGYWLSEDGDDYNVHTTLESIRAFRICS</sequence>
<dbReference type="SUPFAM" id="SSF48239">
    <property type="entry name" value="Terpenoid cyclases/Protein prenyltransferases"/>
    <property type="match status" value="1"/>
</dbReference>
<evidence type="ECO:0000313" key="1">
    <source>
        <dbReference type="EMBL" id="OPA75100.1"/>
    </source>
</evidence>
<dbReference type="EMBL" id="MSZX01000009">
    <property type="protein sequence ID" value="OPA75100.1"/>
    <property type="molecule type" value="Genomic_DNA"/>
</dbReference>
<proteinExistence type="predicted"/>
<dbReference type="OrthoDB" id="2856744at2"/>
<organism evidence="1 2">
    <name type="scientific">Paenibacillus selenitireducens</name>
    <dbReference type="NCBI Taxonomy" id="1324314"/>
    <lineage>
        <taxon>Bacteria</taxon>
        <taxon>Bacillati</taxon>
        <taxon>Bacillota</taxon>
        <taxon>Bacilli</taxon>
        <taxon>Bacillales</taxon>
        <taxon>Paenibacillaceae</taxon>
        <taxon>Paenibacillus</taxon>
    </lineage>
</organism>
<comment type="caution">
    <text evidence="1">The sequence shown here is derived from an EMBL/GenBank/DDBJ whole genome shotgun (WGS) entry which is preliminary data.</text>
</comment>
<keyword evidence="2" id="KW-1185">Reference proteome</keyword>
<dbReference type="STRING" id="1324314.BVG16_21040"/>
<evidence type="ECO:0000313" key="2">
    <source>
        <dbReference type="Proteomes" id="UP000190188"/>
    </source>
</evidence>
<dbReference type="AlphaFoldDB" id="A0A1T2X5G7"/>
<dbReference type="Gene3D" id="1.50.10.20">
    <property type="match status" value="1"/>
</dbReference>
<protein>
    <recommendedName>
        <fullName evidence="3">Squalene cyclase C-terminal domain-containing protein</fullName>
    </recommendedName>
</protein>